<evidence type="ECO:0000313" key="2">
    <source>
        <dbReference type="EMBL" id="KAL2609174.1"/>
    </source>
</evidence>
<sequence length="88" mass="10084">MELSKKKLDIAKSLPSLGSNVKDKAVKEAKKDKAAEEAFKRQRKDKEKAPLERKKKKEFFCFREVLSQARHPAKSQAARDRASNPTWA</sequence>
<evidence type="ECO:0000256" key="1">
    <source>
        <dbReference type="SAM" id="MobiDB-lite"/>
    </source>
</evidence>
<reference evidence="2 3" key="1">
    <citation type="submission" date="2024-09" db="EMBL/GenBank/DDBJ databases">
        <title>Chromosome-scale assembly of Riccia fluitans.</title>
        <authorList>
            <person name="Paukszto L."/>
            <person name="Sawicki J."/>
            <person name="Karawczyk K."/>
            <person name="Piernik-Szablinska J."/>
            <person name="Szczecinska M."/>
            <person name="Mazdziarz M."/>
        </authorList>
    </citation>
    <scope>NUCLEOTIDE SEQUENCE [LARGE SCALE GENOMIC DNA]</scope>
    <source>
        <strain evidence="2">Rf_01</strain>
        <tissue evidence="2">Aerial parts of the thallus</tissue>
    </source>
</reference>
<proteinExistence type="predicted"/>
<organism evidence="2 3">
    <name type="scientific">Riccia fluitans</name>
    <dbReference type="NCBI Taxonomy" id="41844"/>
    <lineage>
        <taxon>Eukaryota</taxon>
        <taxon>Viridiplantae</taxon>
        <taxon>Streptophyta</taxon>
        <taxon>Embryophyta</taxon>
        <taxon>Marchantiophyta</taxon>
        <taxon>Marchantiopsida</taxon>
        <taxon>Marchantiidae</taxon>
        <taxon>Marchantiales</taxon>
        <taxon>Ricciaceae</taxon>
        <taxon>Riccia</taxon>
    </lineage>
</organism>
<feature type="region of interest" description="Disordered" evidence="1">
    <location>
        <begin position="69"/>
        <end position="88"/>
    </location>
</feature>
<comment type="caution">
    <text evidence="2">The sequence shown here is derived from an EMBL/GenBank/DDBJ whole genome shotgun (WGS) entry which is preliminary data.</text>
</comment>
<dbReference type="AlphaFoldDB" id="A0ABD1XJP3"/>
<evidence type="ECO:0000313" key="3">
    <source>
        <dbReference type="Proteomes" id="UP001605036"/>
    </source>
</evidence>
<gene>
    <name evidence="2" type="ORF">R1flu_027747</name>
</gene>
<feature type="compositionally biased region" description="Basic and acidic residues" evidence="1">
    <location>
        <begin position="1"/>
        <end position="10"/>
    </location>
</feature>
<feature type="region of interest" description="Disordered" evidence="1">
    <location>
        <begin position="1"/>
        <end position="51"/>
    </location>
</feature>
<name>A0ABD1XJP3_9MARC</name>
<feature type="compositionally biased region" description="Basic and acidic residues" evidence="1">
    <location>
        <begin position="21"/>
        <end position="51"/>
    </location>
</feature>
<dbReference type="EMBL" id="JBHFFA010000008">
    <property type="protein sequence ID" value="KAL2609174.1"/>
    <property type="molecule type" value="Genomic_DNA"/>
</dbReference>
<accession>A0ABD1XJP3</accession>
<protein>
    <submittedName>
        <fullName evidence="2">Uncharacterized protein</fullName>
    </submittedName>
</protein>
<keyword evidence="3" id="KW-1185">Reference proteome</keyword>
<dbReference type="Proteomes" id="UP001605036">
    <property type="component" value="Unassembled WGS sequence"/>
</dbReference>